<reference evidence="2" key="1">
    <citation type="submission" date="2023-03" db="EMBL/GenBank/DDBJ databases">
        <title>Amycolatopsis taiwanensis NBRC 103393.</title>
        <authorList>
            <person name="Ichikawa N."/>
            <person name="Sato H."/>
            <person name="Tonouchi N."/>
        </authorList>
    </citation>
    <scope>NUCLEOTIDE SEQUENCE</scope>
    <source>
        <strain evidence="2">NBRC 103393</strain>
    </source>
</reference>
<keyword evidence="1" id="KW-1133">Transmembrane helix</keyword>
<dbReference type="RefSeq" id="WP_027941357.1">
    <property type="nucleotide sequence ID" value="NZ_BSTI01000026.1"/>
</dbReference>
<keyword evidence="1" id="KW-0812">Transmembrane</keyword>
<evidence type="ECO:0000313" key="3">
    <source>
        <dbReference type="Proteomes" id="UP001165136"/>
    </source>
</evidence>
<evidence type="ECO:0000256" key="1">
    <source>
        <dbReference type="SAM" id="Phobius"/>
    </source>
</evidence>
<name>A0A9W6VKM8_9PSEU</name>
<dbReference type="Proteomes" id="UP001165136">
    <property type="component" value="Unassembled WGS sequence"/>
</dbReference>
<gene>
    <name evidence="2" type="ORF">Atai01_73980</name>
</gene>
<dbReference type="AlphaFoldDB" id="A0A9W6VKM8"/>
<keyword evidence="1" id="KW-0472">Membrane</keyword>
<accession>A0A9W6VKM8</accession>
<comment type="caution">
    <text evidence="2">The sequence shown here is derived from an EMBL/GenBank/DDBJ whole genome shotgun (WGS) entry which is preliminary data.</text>
</comment>
<dbReference type="EMBL" id="BSTI01000026">
    <property type="protein sequence ID" value="GLY70779.1"/>
    <property type="molecule type" value="Genomic_DNA"/>
</dbReference>
<protein>
    <submittedName>
        <fullName evidence="2">Uncharacterized protein</fullName>
    </submittedName>
</protein>
<evidence type="ECO:0000313" key="2">
    <source>
        <dbReference type="EMBL" id="GLY70779.1"/>
    </source>
</evidence>
<keyword evidence="3" id="KW-1185">Reference proteome</keyword>
<proteinExistence type="predicted"/>
<sequence>MDTNSAGSLPGFRRRWLLPLIVAVAVIVAVGTLLTIRLQFTSGEDAAATMPTTAGRAVARGYACGGDRSDPDLGNMCERQVRDYARRSELTTQQQAEITGATARLQSWFPQLPQQLKCDVGTGRCQVQFDPIDETYVAAARSAVARAGYPNAVMRLARPDDPAPTGSLVYGIPVGSGCTVGYLNSGGATYHVVGPLPEGTCLTP</sequence>
<feature type="transmembrane region" description="Helical" evidence="1">
    <location>
        <begin position="16"/>
        <end position="36"/>
    </location>
</feature>
<organism evidence="2 3">
    <name type="scientific">Amycolatopsis taiwanensis</name>
    <dbReference type="NCBI Taxonomy" id="342230"/>
    <lineage>
        <taxon>Bacteria</taxon>
        <taxon>Bacillati</taxon>
        <taxon>Actinomycetota</taxon>
        <taxon>Actinomycetes</taxon>
        <taxon>Pseudonocardiales</taxon>
        <taxon>Pseudonocardiaceae</taxon>
        <taxon>Amycolatopsis</taxon>
    </lineage>
</organism>